<accession>A0AAE9X686</accession>
<dbReference type="AlphaFoldDB" id="A0AAE9X686"/>
<name>A0AAE9X686_PORGN</name>
<dbReference type="EMBL" id="CP116613">
    <property type="protein sequence ID" value="WCF98683.1"/>
    <property type="molecule type" value="Genomic_DNA"/>
</dbReference>
<dbReference type="RefSeq" id="WP_165385045.1">
    <property type="nucleotide sequence ID" value="NZ_BAABSH010000031.1"/>
</dbReference>
<dbReference type="InterPro" id="IPR012456">
    <property type="entry name" value="DUF1661"/>
</dbReference>
<proteinExistence type="predicted"/>
<sequence length="65" mass="7750">MVRKVKILRATTEKFSLANFRKHELLSGKIWAVRKFEIKSSLLCHYCSIKCHYEGENSLTTYKWQ</sequence>
<organism evidence="1 2">
    <name type="scientific">Porphyromonas gingivalis</name>
    <name type="common">Bacteroides gingivalis</name>
    <dbReference type="NCBI Taxonomy" id="837"/>
    <lineage>
        <taxon>Bacteria</taxon>
        <taxon>Pseudomonadati</taxon>
        <taxon>Bacteroidota</taxon>
        <taxon>Bacteroidia</taxon>
        <taxon>Bacteroidales</taxon>
        <taxon>Porphyromonadaceae</taxon>
        <taxon>Porphyromonas</taxon>
    </lineage>
</organism>
<gene>
    <name evidence="1" type="ORF">NY149_09290</name>
</gene>
<reference evidence="1" key="1">
    <citation type="submission" date="2023-01" db="EMBL/GenBank/DDBJ databases">
        <title>Phages are important unrecognized players in the ecology of the oral pathogen Porphyromonas gingivalis.</title>
        <authorList>
            <person name="Matrishin C.B."/>
            <person name="Kauffman K.M."/>
        </authorList>
    </citation>
    <scope>NUCLEOTIDE SEQUENCE</scope>
    <source>
        <strain evidence="1">HG1691old</strain>
    </source>
</reference>
<evidence type="ECO:0000313" key="2">
    <source>
        <dbReference type="Proteomes" id="UP001179540"/>
    </source>
</evidence>
<protein>
    <submittedName>
        <fullName evidence="1">DUF1661 domain-containing protein</fullName>
    </submittedName>
</protein>
<evidence type="ECO:0000313" key="1">
    <source>
        <dbReference type="EMBL" id="WCF98683.1"/>
    </source>
</evidence>
<dbReference type="Pfam" id="PF07877">
    <property type="entry name" value="DUF1661"/>
    <property type="match status" value="1"/>
</dbReference>
<dbReference type="Proteomes" id="UP001179540">
    <property type="component" value="Chromosome"/>
</dbReference>